<keyword evidence="8" id="KW-0067">ATP-binding</keyword>
<evidence type="ECO:0000256" key="9">
    <source>
        <dbReference type="ARBA" id="ARBA00022917"/>
    </source>
</evidence>
<protein>
    <recommendedName>
        <fullName evidence="4">Arginine--tRNA ligase</fullName>
        <ecNumber evidence="3">6.1.1.19</ecNumber>
    </recommendedName>
    <alternativeName>
        <fullName evidence="11">Arginyl-tRNA synthetase</fullName>
    </alternativeName>
</protein>
<evidence type="ECO:0000259" key="13">
    <source>
        <dbReference type="SMART" id="SM00836"/>
    </source>
</evidence>
<dbReference type="GO" id="GO:0004814">
    <property type="term" value="F:arginine-tRNA ligase activity"/>
    <property type="evidence" value="ECO:0007669"/>
    <property type="project" value="UniProtKB-EC"/>
</dbReference>
<dbReference type="Pfam" id="PF05746">
    <property type="entry name" value="DALR_1"/>
    <property type="match status" value="1"/>
</dbReference>
<dbReference type="PANTHER" id="PTHR11956">
    <property type="entry name" value="ARGINYL-TRNA SYNTHETASE"/>
    <property type="match status" value="1"/>
</dbReference>
<evidence type="ECO:0000313" key="16">
    <source>
        <dbReference type="Proteomes" id="UP000001937"/>
    </source>
</evidence>
<sequence>MTPADLADAIVTAIGRAVADGDLDVTVPTAVTVERPKTPEHGDYASPVALQLARAARRPPRAVAETLARRLATDSELAAVDVAGPGFLNFRLADAALGEIARTVVSAGDRYGRAVRPRGVRVNLEFVSANPTGPVTLASARRAAVGDALGRILPAAGFEVGTEYHVGTEYYYDRGASEQALDDLVDAVGADAARYWLVRSSPDSALDLDLDLMARQTSDNPVFYVQYAHARISSLLRDAGSLGLTAATEPVDVALLTQPREGELLRALGEFPRVIESAARLRGPHRLARYLEELAGVYYRFYDSCRVLPQGDAEPGPATGARLLLVAATRVVFANGLGLLGVSAPERM</sequence>
<dbReference type="InterPro" id="IPR036695">
    <property type="entry name" value="Arg-tRNA-synth_N_sf"/>
</dbReference>
<feature type="domain" description="Arginyl tRNA synthetase N-terminal" evidence="14">
    <location>
        <begin position="4"/>
        <end position="92"/>
    </location>
</feature>
<keyword evidence="5" id="KW-0963">Cytoplasm</keyword>
<dbReference type="AlphaFoldDB" id="Q2J6L3"/>
<feature type="domain" description="DALR anticodon binding" evidence="13">
    <location>
        <begin position="225"/>
        <end position="348"/>
    </location>
</feature>
<dbReference type="SUPFAM" id="SSF47323">
    <property type="entry name" value="Anticodon-binding domain of a subclass of class I aminoacyl-tRNA synthetases"/>
    <property type="match status" value="1"/>
</dbReference>
<dbReference type="FunFam" id="1.10.730.10:FF:000008">
    <property type="entry name" value="Arginine--tRNA ligase"/>
    <property type="match status" value="1"/>
</dbReference>
<dbReference type="eggNOG" id="COG0018">
    <property type="taxonomic scope" value="Bacteria"/>
</dbReference>
<dbReference type="InterPro" id="IPR008909">
    <property type="entry name" value="DALR_anticod-bd"/>
</dbReference>
<evidence type="ECO:0000256" key="4">
    <source>
        <dbReference type="ARBA" id="ARBA00020262"/>
    </source>
</evidence>
<accession>Q2J6L3</accession>
<dbReference type="SUPFAM" id="SSF55190">
    <property type="entry name" value="Arginyl-tRNA synthetase (ArgRS), N-terminal 'additional' domain"/>
    <property type="match status" value="1"/>
</dbReference>
<evidence type="ECO:0000259" key="14">
    <source>
        <dbReference type="SMART" id="SM01016"/>
    </source>
</evidence>
<evidence type="ECO:0000256" key="11">
    <source>
        <dbReference type="ARBA" id="ARBA00033033"/>
    </source>
</evidence>
<dbReference type="GO" id="GO:0005524">
    <property type="term" value="F:ATP binding"/>
    <property type="evidence" value="ECO:0007669"/>
    <property type="project" value="UniProtKB-KW"/>
</dbReference>
<dbReference type="STRING" id="106370.Francci3_3727"/>
<dbReference type="EC" id="6.1.1.19" evidence="3"/>
<organism evidence="15 16">
    <name type="scientific">Frankia casuarinae (strain DSM 45818 / CECT 9043 / HFP020203 / CcI3)</name>
    <dbReference type="NCBI Taxonomy" id="106370"/>
    <lineage>
        <taxon>Bacteria</taxon>
        <taxon>Bacillati</taxon>
        <taxon>Actinomycetota</taxon>
        <taxon>Actinomycetes</taxon>
        <taxon>Frankiales</taxon>
        <taxon>Frankiaceae</taxon>
        <taxon>Frankia</taxon>
    </lineage>
</organism>
<dbReference type="InterPro" id="IPR009080">
    <property type="entry name" value="tRNAsynth_Ia_anticodon-bd"/>
</dbReference>
<comment type="similarity">
    <text evidence="2">Belongs to the class-I aminoacyl-tRNA synthetase family.</text>
</comment>
<dbReference type="Gene3D" id="3.40.50.620">
    <property type="entry name" value="HUPs"/>
    <property type="match status" value="2"/>
</dbReference>
<keyword evidence="9" id="KW-0648">Protein biosynthesis</keyword>
<dbReference type="Gene3D" id="3.30.1360.70">
    <property type="entry name" value="Arginyl tRNA synthetase N-terminal domain"/>
    <property type="match status" value="1"/>
</dbReference>
<keyword evidence="6 15" id="KW-0436">Ligase</keyword>
<dbReference type="SMART" id="SM01016">
    <property type="entry name" value="Arg_tRNA_synt_N"/>
    <property type="match status" value="1"/>
</dbReference>
<dbReference type="RefSeq" id="WP_011438103.1">
    <property type="nucleotide sequence ID" value="NC_007777.1"/>
</dbReference>
<keyword evidence="16" id="KW-1185">Reference proteome</keyword>
<dbReference type="SUPFAM" id="SSF52374">
    <property type="entry name" value="Nucleotidylyl transferase"/>
    <property type="match status" value="2"/>
</dbReference>
<dbReference type="Pfam" id="PF03485">
    <property type="entry name" value="Arg_tRNA_synt_N"/>
    <property type="match status" value="1"/>
</dbReference>
<keyword evidence="7" id="KW-0547">Nucleotide-binding</keyword>
<dbReference type="Gene3D" id="1.10.730.10">
    <property type="entry name" value="Isoleucyl-tRNA Synthetase, Domain 1"/>
    <property type="match status" value="1"/>
</dbReference>
<dbReference type="HOGENOM" id="CLU_065807_0_0_11"/>
<evidence type="ECO:0000256" key="6">
    <source>
        <dbReference type="ARBA" id="ARBA00022598"/>
    </source>
</evidence>
<evidence type="ECO:0000313" key="15">
    <source>
        <dbReference type="EMBL" id="ABD13079.1"/>
    </source>
</evidence>
<reference evidence="15 16" key="1">
    <citation type="journal article" date="2007" name="Genome Res.">
        <title>Genome characteristics of facultatively symbiotic Frankia sp. strains reflect host range and host plant biogeography.</title>
        <authorList>
            <person name="Normand P."/>
            <person name="Lapierre P."/>
            <person name="Tisa L.S."/>
            <person name="Gogarten J.P."/>
            <person name="Alloisio N."/>
            <person name="Bagnarol E."/>
            <person name="Bassi C.A."/>
            <person name="Berry A.M."/>
            <person name="Bickhart D.M."/>
            <person name="Choisne N."/>
            <person name="Couloux A."/>
            <person name="Cournoyer B."/>
            <person name="Cruveiller S."/>
            <person name="Daubin V."/>
            <person name="Demange N."/>
            <person name="Francino M.P."/>
            <person name="Goltsman E."/>
            <person name="Huang Y."/>
            <person name="Kopp O.R."/>
            <person name="Labarre L."/>
            <person name="Lapidus A."/>
            <person name="Lavire C."/>
            <person name="Marechal J."/>
            <person name="Martinez M."/>
            <person name="Mastronunzio J.E."/>
            <person name="Mullin B.C."/>
            <person name="Niemann J."/>
            <person name="Pujic P."/>
            <person name="Rawnsley T."/>
            <person name="Rouy Z."/>
            <person name="Schenowitz C."/>
            <person name="Sellstedt A."/>
            <person name="Tavares F."/>
            <person name="Tomkins J.P."/>
            <person name="Vallenet D."/>
            <person name="Valverde C."/>
            <person name="Wall L.G."/>
            <person name="Wang Y."/>
            <person name="Medigue C."/>
            <person name="Benson D.R."/>
        </authorList>
    </citation>
    <scope>NUCLEOTIDE SEQUENCE [LARGE SCALE GENOMIC DNA]</scope>
    <source>
        <strain evidence="16">DSM 45818 / CECT 9043 / CcI3</strain>
    </source>
</reference>
<dbReference type="InterPro" id="IPR001278">
    <property type="entry name" value="Arg-tRNA-ligase"/>
</dbReference>
<evidence type="ECO:0000256" key="8">
    <source>
        <dbReference type="ARBA" id="ARBA00022840"/>
    </source>
</evidence>
<gene>
    <name evidence="15" type="ordered locus">Francci3_3727</name>
</gene>
<keyword evidence="10" id="KW-0030">Aminoacyl-tRNA synthetase</keyword>
<name>Q2J6L3_FRACC</name>
<dbReference type="EMBL" id="CP000249">
    <property type="protein sequence ID" value="ABD13079.1"/>
    <property type="molecule type" value="Genomic_DNA"/>
</dbReference>
<dbReference type="PhylomeDB" id="Q2J6L3"/>
<evidence type="ECO:0000256" key="12">
    <source>
        <dbReference type="ARBA" id="ARBA00049339"/>
    </source>
</evidence>
<dbReference type="GO" id="GO:0005737">
    <property type="term" value="C:cytoplasm"/>
    <property type="evidence" value="ECO:0007669"/>
    <property type="project" value="UniProtKB-SubCell"/>
</dbReference>
<comment type="catalytic activity">
    <reaction evidence="12">
        <text>tRNA(Arg) + L-arginine + ATP = L-arginyl-tRNA(Arg) + AMP + diphosphate</text>
        <dbReference type="Rhea" id="RHEA:20301"/>
        <dbReference type="Rhea" id="RHEA-COMP:9658"/>
        <dbReference type="Rhea" id="RHEA-COMP:9673"/>
        <dbReference type="ChEBI" id="CHEBI:30616"/>
        <dbReference type="ChEBI" id="CHEBI:32682"/>
        <dbReference type="ChEBI" id="CHEBI:33019"/>
        <dbReference type="ChEBI" id="CHEBI:78442"/>
        <dbReference type="ChEBI" id="CHEBI:78513"/>
        <dbReference type="ChEBI" id="CHEBI:456215"/>
        <dbReference type="EC" id="6.1.1.19"/>
    </reaction>
</comment>
<proteinExistence type="inferred from homology"/>
<evidence type="ECO:0000256" key="2">
    <source>
        <dbReference type="ARBA" id="ARBA00005594"/>
    </source>
</evidence>
<dbReference type="GO" id="GO:0006420">
    <property type="term" value="P:arginyl-tRNA aminoacylation"/>
    <property type="evidence" value="ECO:0007669"/>
    <property type="project" value="InterPro"/>
</dbReference>
<evidence type="ECO:0000256" key="1">
    <source>
        <dbReference type="ARBA" id="ARBA00004496"/>
    </source>
</evidence>
<dbReference type="Proteomes" id="UP000001937">
    <property type="component" value="Chromosome"/>
</dbReference>
<dbReference type="PANTHER" id="PTHR11956:SF5">
    <property type="entry name" value="ARGININE--TRNA LIGASE, CYTOPLASMIC"/>
    <property type="match status" value="1"/>
</dbReference>
<evidence type="ECO:0000256" key="5">
    <source>
        <dbReference type="ARBA" id="ARBA00022490"/>
    </source>
</evidence>
<evidence type="ECO:0000256" key="3">
    <source>
        <dbReference type="ARBA" id="ARBA00012837"/>
    </source>
</evidence>
<evidence type="ECO:0000256" key="7">
    <source>
        <dbReference type="ARBA" id="ARBA00022741"/>
    </source>
</evidence>
<dbReference type="InterPro" id="IPR014729">
    <property type="entry name" value="Rossmann-like_a/b/a_fold"/>
</dbReference>
<dbReference type="KEGG" id="fra:Francci3_3727"/>
<evidence type="ECO:0000256" key="10">
    <source>
        <dbReference type="ARBA" id="ARBA00023146"/>
    </source>
</evidence>
<dbReference type="SMART" id="SM00836">
    <property type="entry name" value="DALR_1"/>
    <property type="match status" value="1"/>
</dbReference>
<comment type="subcellular location">
    <subcellularLocation>
        <location evidence="1">Cytoplasm</location>
    </subcellularLocation>
</comment>
<dbReference type="InterPro" id="IPR005148">
    <property type="entry name" value="Arg-tRNA-synth_N"/>
</dbReference>
<dbReference type="OrthoDB" id="9803211at2"/>